<feature type="transmembrane region" description="Helical" evidence="17">
    <location>
        <begin position="195"/>
        <end position="217"/>
    </location>
</feature>
<evidence type="ECO:0000256" key="6">
    <source>
        <dbReference type="ARBA" id="ARBA00023136"/>
    </source>
</evidence>
<dbReference type="WBParaSite" id="GPUH_0002553901-mRNA-1">
    <property type="protein sequence ID" value="GPUH_0002553901-mRNA-1"/>
    <property type="gene ID" value="GPUH_0002553901"/>
</dbReference>
<evidence type="ECO:0000313" key="20">
    <source>
        <dbReference type="WBParaSite" id="GPUH_0002553901-mRNA-1"/>
    </source>
</evidence>
<keyword evidence="5 17" id="KW-1133">Transmembrane helix</keyword>
<gene>
    <name evidence="18" type="ORF">GPUH_LOCUS25509</name>
</gene>
<dbReference type="Proteomes" id="UP000271098">
    <property type="component" value="Unassembled WGS sequence"/>
</dbReference>
<feature type="transmembrane region" description="Helical" evidence="17">
    <location>
        <begin position="123"/>
        <end position="144"/>
    </location>
</feature>
<dbReference type="GO" id="GO:0016020">
    <property type="term" value="C:membrane"/>
    <property type="evidence" value="ECO:0007669"/>
    <property type="project" value="InterPro"/>
</dbReference>
<comment type="similarity">
    <text evidence="3">Belongs to the AIG1 family.</text>
</comment>
<evidence type="ECO:0000256" key="9">
    <source>
        <dbReference type="ARBA" id="ARBA00047863"/>
    </source>
</evidence>
<organism evidence="20">
    <name type="scientific">Gongylonema pulchrum</name>
    <dbReference type="NCBI Taxonomy" id="637853"/>
    <lineage>
        <taxon>Eukaryota</taxon>
        <taxon>Metazoa</taxon>
        <taxon>Ecdysozoa</taxon>
        <taxon>Nematoda</taxon>
        <taxon>Chromadorea</taxon>
        <taxon>Rhabditida</taxon>
        <taxon>Spirurina</taxon>
        <taxon>Spiruromorpha</taxon>
        <taxon>Spiruroidea</taxon>
        <taxon>Gongylonematidae</taxon>
        <taxon>Gongylonema</taxon>
    </lineage>
</organism>
<proteinExistence type="inferred from homology"/>
<dbReference type="OrthoDB" id="1898221at2759"/>
<evidence type="ECO:0000256" key="10">
    <source>
        <dbReference type="ARBA" id="ARBA00048680"/>
    </source>
</evidence>
<comment type="catalytic activity">
    <reaction evidence="9">
        <text>9-hexadecanoyloxy-octadecanoate + H2O = 9-hydroxy-octadecanoate + hexadecanoate + H(+)</text>
        <dbReference type="Rhea" id="RHEA:52052"/>
        <dbReference type="ChEBI" id="CHEBI:7896"/>
        <dbReference type="ChEBI" id="CHEBI:15377"/>
        <dbReference type="ChEBI" id="CHEBI:15378"/>
        <dbReference type="ChEBI" id="CHEBI:83670"/>
        <dbReference type="ChEBI" id="CHEBI:136286"/>
    </reaction>
    <physiologicalReaction direction="left-to-right" evidence="9">
        <dbReference type="Rhea" id="RHEA:52053"/>
    </physiologicalReaction>
</comment>
<keyword evidence="6 17" id="KW-0472">Membrane</keyword>
<evidence type="ECO:0000256" key="16">
    <source>
        <dbReference type="ARBA" id="ARBA00049428"/>
    </source>
</evidence>
<dbReference type="Pfam" id="PF04750">
    <property type="entry name" value="Far-17a_AIG1"/>
    <property type="match status" value="2"/>
</dbReference>
<dbReference type="InterPro" id="IPR006838">
    <property type="entry name" value="ADTRP_AIG1"/>
</dbReference>
<comment type="catalytic activity">
    <reaction evidence="14">
        <text>13-(9Z-octadecenoyloxy)-octadecanoate + H2O = 13-hydroxy-octadecanoate + (9Z)-octadecenoate + H(+)</text>
        <dbReference type="Rhea" id="RHEA:52064"/>
        <dbReference type="ChEBI" id="CHEBI:15377"/>
        <dbReference type="ChEBI" id="CHEBI:15378"/>
        <dbReference type="ChEBI" id="CHEBI:30823"/>
        <dbReference type="ChEBI" id="CHEBI:136303"/>
        <dbReference type="ChEBI" id="CHEBI:136304"/>
    </reaction>
    <physiologicalReaction direction="left-to-right" evidence="14">
        <dbReference type="Rhea" id="RHEA:52065"/>
    </physiologicalReaction>
</comment>
<evidence type="ECO:0000256" key="1">
    <source>
        <dbReference type="ARBA" id="ARBA00000923"/>
    </source>
</evidence>
<comment type="catalytic activity">
    <reaction evidence="8">
        <text>13-octadecanoyloxy-octadecanoate + H2O = 13-hydroxy-octadecanoate + octadecanoate + H(+)</text>
        <dbReference type="Rhea" id="RHEA:52084"/>
        <dbReference type="ChEBI" id="CHEBI:15377"/>
        <dbReference type="ChEBI" id="CHEBI:15378"/>
        <dbReference type="ChEBI" id="CHEBI:25629"/>
        <dbReference type="ChEBI" id="CHEBI:136304"/>
        <dbReference type="ChEBI" id="CHEBI:136335"/>
    </reaction>
    <physiologicalReaction direction="left-to-right" evidence="8">
        <dbReference type="Rhea" id="RHEA:52085"/>
    </physiologicalReaction>
</comment>
<evidence type="ECO:0000256" key="12">
    <source>
        <dbReference type="ARBA" id="ARBA00048800"/>
    </source>
</evidence>
<comment type="catalytic activity">
    <reaction evidence="15">
        <text>13-(9Z-hexadecenoyloxy)-octadecanoate + H2O = 13-hydroxy-octadecanoate + (9Z)-hexadecenoate + H(+)</text>
        <dbReference type="Rhea" id="RHEA:52076"/>
        <dbReference type="ChEBI" id="CHEBI:15377"/>
        <dbReference type="ChEBI" id="CHEBI:15378"/>
        <dbReference type="ChEBI" id="CHEBI:32372"/>
        <dbReference type="ChEBI" id="CHEBI:136304"/>
        <dbReference type="ChEBI" id="CHEBI:136315"/>
    </reaction>
    <physiologicalReaction direction="left-to-right" evidence="15">
        <dbReference type="Rhea" id="RHEA:52077"/>
    </physiologicalReaction>
</comment>
<keyword evidence="19" id="KW-1185">Reference proteome</keyword>
<comment type="catalytic activity">
    <reaction evidence="11">
        <text>12-(9Z-octadecenoyloxy)-octadecanoate + H2O = 12-hydroxyoctadecanoate + (9Z)-octadecenoate + H(+)</text>
        <dbReference type="Rhea" id="RHEA:52060"/>
        <dbReference type="ChEBI" id="CHEBI:15377"/>
        <dbReference type="ChEBI" id="CHEBI:15378"/>
        <dbReference type="ChEBI" id="CHEBI:30823"/>
        <dbReference type="ChEBI" id="CHEBI:84201"/>
        <dbReference type="ChEBI" id="CHEBI:136302"/>
    </reaction>
    <physiologicalReaction direction="left-to-right" evidence="11">
        <dbReference type="Rhea" id="RHEA:52061"/>
    </physiologicalReaction>
</comment>
<comment type="catalytic activity">
    <reaction evidence="13">
        <text>9-octadecanoyloxy-octadecanoate + H2O = 9-hydroxy-octadecanoate + octadecanoate + H(+)</text>
        <dbReference type="Rhea" id="RHEA:52096"/>
        <dbReference type="ChEBI" id="CHEBI:15377"/>
        <dbReference type="ChEBI" id="CHEBI:15378"/>
        <dbReference type="ChEBI" id="CHEBI:25629"/>
        <dbReference type="ChEBI" id="CHEBI:136286"/>
        <dbReference type="ChEBI" id="CHEBI:136373"/>
    </reaction>
    <physiologicalReaction direction="left-to-right" evidence="13">
        <dbReference type="Rhea" id="RHEA:52097"/>
    </physiologicalReaction>
</comment>
<evidence type="ECO:0000256" key="3">
    <source>
        <dbReference type="ARBA" id="ARBA00009300"/>
    </source>
</evidence>
<dbReference type="PANTHER" id="PTHR10989">
    <property type="entry name" value="ANDROGEN-INDUCED PROTEIN 1-RELATED"/>
    <property type="match status" value="1"/>
</dbReference>
<comment type="catalytic activity">
    <reaction evidence="10">
        <text>12-octadecanoyloxy-octadecanoate + H2O = 12-hydroxyoctadecanoate + octadecanoate + H(+)</text>
        <dbReference type="Rhea" id="RHEA:52080"/>
        <dbReference type="ChEBI" id="CHEBI:15377"/>
        <dbReference type="ChEBI" id="CHEBI:15378"/>
        <dbReference type="ChEBI" id="CHEBI:25629"/>
        <dbReference type="ChEBI" id="CHEBI:84201"/>
        <dbReference type="ChEBI" id="CHEBI:136330"/>
    </reaction>
    <physiologicalReaction direction="left-to-right" evidence="10">
        <dbReference type="Rhea" id="RHEA:52081"/>
    </physiologicalReaction>
</comment>
<reference evidence="18 19" key="2">
    <citation type="submission" date="2018-11" db="EMBL/GenBank/DDBJ databases">
        <authorList>
            <consortium name="Pathogen Informatics"/>
        </authorList>
    </citation>
    <scope>NUCLEOTIDE SEQUENCE [LARGE SCALE GENOMIC DNA]</scope>
</reference>
<dbReference type="EMBL" id="UYRT01105519">
    <property type="protein sequence ID" value="VDN44296.1"/>
    <property type="molecule type" value="Genomic_DNA"/>
</dbReference>
<evidence type="ECO:0000256" key="5">
    <source>
        <dbReference type="ARBA" id="ARBA00022989"/>
    </source>
</evidence>
<evidence type="ECO:0000256" key="2">
    <source>
        <dbReference type="ARBA" id="ARBA00004127"/>
    </source>
</evidence>
<evidence type="ECO:0000256" key="13">
    <source>
        <dbReference type="ARBA" id="ARBA00049221"/>
    </source>
</evidence>
<evidence type="ECO:0000313" key="18">
    <source>
        <dbReference type="EMBL" id="VDN44296.1"/>
    </source>
</evidence>
<dbReference type="PANTHER" id="PTHR10989:SF23">
    <property type="entry name" value="FAR-17A_AIG1-LIKE PROTEIN"/>
    <property type="match status" value="1"/>
</dbReference>
<keyword evidence="4 17" id="KW-0812">Transmembrane</keyword>
<dbReference type="AlphaFoldDB" id="A0A183EX18"/>
<evidence type="ECO:0000256" key="15">
    <source>
        <dbReference type="ARBA" id="ARBA00049322"/>
    </source>
</evidence>
<protein>
    <submittedName>
        <fullName evidence="20">EXPERA domain-containing protein</fullName>
    </submittedName>
</protein>
<evidence type="ECO:0000256" key="4">
    <source>
        <dbReference type="ARBA" id="ARBA00022692"/>
    </source>
</evidence>
<evidence type="ECO:0000256" key="17">
    <source>
        <dbReference type="SAM" id="Phobius"/>
    </source>
</evidence>
<comment type="catalytic activity">
    <reaction evidence="16">
        <text>12-(9Z-hexadecenoyloxy)-octadecanoate + H2O = 12-hydroxyoctadecanoate + (9Z)-hexadecenoate + H(+)</text>
        <dbReference type="Rhea" id="RHEA:52072"/>
        <dbReference type="ChEBI" id="CHEBI:15377"/>
        <dbReference type="ChEBI" id="CHEBI:15378"/>
        <dbReference type="ChEBI" id="CHEBI:32372"/>
        <dbReference type="ChEBI" id="CHEBI:84201"/>
        <dbReference type="ChEBI" id="CHEBI:136312"/>
    </reaction>
    <physiologicalReaction direction="left-to-right" evidence="16">
        <dbReference type="Rhea" id="RHEA:52073"/>
    </physiologicalReaction>
</comment>
<comment type="catalytic activity">
    <reaction evidence="7">
        <text>12-hexadecanoyloxy-octadecanoate + H2O = 12-hydroxyoctadecanoate + hexadecanoate + H(+)</text>
        <dbReference type="Rhea" id="RHEA:52056"/>
        <dbReference type="ChEBI" id="CHEBI:7896"/>
        <dbReference type="ChEBI" id="CHEBI:15377"/>
        <dbReference type="ChEBI" id="CHEBI:15378"/>
        <dbReference type="ChEBI" id="CHEBI:83677"/>
        <dbReference type="ChEBI" id="CHEBI:84201"/>
    </reaction>
    <physiologicalReaction direction="left-to-right" evidence="7">
        <dbReference type="Rhea" id="RHEA:52057"/>
    </physiologicalReaction>
</comment>
<feature type="transmembrane region" description="Helical" evidence="17">
    <location>
        <begin position="52"/>
        <end position="72"/>
    </location>
</feature>
<sequence>MLQVLQALYYSMCFVCAVMDALREKSDHGPHKKHPSAPSYWRNSKLHQISDFMYFTSVLPVGTVTCILFWGLYVAEPTLVMPEWAEKLIPPFMNHITHTAPIPFILVDTLLTCHQAPSRKLGSVVVVAEVAFYFTVTCILFWGLYVAEPTLVMPEWAEKLIPPFMNHITHTAPIPFILVDTLLTCHQAPSRKLGSVVVVAEVAFYFTVFVAFPFFFLEAVHCLVHQSCNTLNAVKFRNIVFLFLLYIDSKS</sequence>
<evidence type="ECO:0000256" key="7">
    <source>
        <dbReference type="ARBA" id="ARBA00047368"/>
    </source>
</evidence>
<comment type="catalytic activity">
    <reaction evidence="12">
        <text>9-(9Z-octadecenoyloxy)-octadecanoate + H2O = 9-hydroxy-octadecanoate + (9Z)-octadecenoate + H(+)</text>
        <dbReference type="Rhea" id="RHEA:52048"/>
        <dbReference type="ChEBI" id="CHEBI:15377"/>
        <dbReference type="ChEBI" id="CHEBI:15378"/>
        <dbReference type="ChEBI" id="CHEBI:30823"/>
        <dbReference type="ChEBI" id="CHEBI:136282"/>
        <dbReference type="ChEBI" id="CHEBI:136286"/>
    </reaction>
    <physiologicalReaction direction="left-to-right" evidence="12">
        <dbReference type="Rhea" id="RHEA:52049"/>
    </physiologicalReaction>
</comment>
<name>A0A183EX18_9BILA</name>
<feature type="transmembrane region" description="Helical" evidence="17">
    <location>
        <begin position="92"/>
        <end position="111"/>
    </location>
</feature>
<evidence type="ECO:0000313" key="19">
    <source>
        <dbReference type="Proteomes" id="UP000271098"/>
    </source>
</evidence>
<reference evidence="20" key="1">
    <citation type="submission" date="2016-06" db="UniProtKB">
        <authorList>
            <consortium name="WormBaseParasite"/>
        </authorList>
    </citation>
    <scope>IDENTIFICATION</scope>
</reference>
<evidence type="ECO:0000256" key="8">
    <source>
        <dbReference type="ARBA" id="ARBA00047427"/>
    </source>
</evidence>
<feature type="transmembrane region" description="Helical" evidence="17">
    <location>
        <begin position="164"/>
        <end position="183"/>
    </location>
</feature>
<evidence type="ECO:0000256" key="11">
    <source>
        <dbReference type="ARBA" id="ARBA00048701"/>
    </source>
</evidence>
<comment type="catalytic activity">
    <reaction evidence="1">
        <text>9-(9Z-hexadecenoyloxy)-octadecanoate + H2O = (9Z)-hexadecenoate + 9-hydroxy-octadecanoate + H(+)</text>
        <dbReference type="Rhea" id="RHEA:52068"/>
        <dbReference type="ChEBI" id="CHEBI:15377"/>
        <dbReference type="ChEBI" id="CHEBI:15378"/>
        <dbReference type="ChEBI" id="CHEBI:32372"/>
        <dbReference type="ChEBI" id="CHEBI:136286"/>
        <dbReference type="ChEBI" id="CHEBI:136309"/>
    </reaction>
    <physiologicalReaction direction="left-to-right" evidence="1">
        <dbReference type="Rhea" id="RHEA:52069"/>
    </physiologicalReaction>
</comment>
<evidence type="ECO:0000256" key="14">
    <source>
        <dbReference type="ARBA" id="ARBA00049296"/>
    </source>
</evidence>
<comment type="subcellular location">
    <subcellularLocation>
        <location evidence="2">Endomembrane system</location>
        <topology evidence="2">Multi-pass membrane protein</topology>
    </subcellularLocation>
</comment>
<accession>A0A183EX18</accession>
<dbReference type="GO" id="GO:0012505">
    <property type="term" value="C:endomembrane system"/>
    <property type="evidence" value="ECO:0007669"/>
    <property type="project" value="UniProtKB-SubCell"/>
</dbReference>